<name>A0A2N5VMA6_9BASI</name>
<proteinExistence type="predicted"/>
<protein>
    <recommendedName>
        <fullName evidence="2">Tet-like 2OG-Fe(II) oxygenase domain-containing protein</fullName>
    </recommendedName>
</protein>
<organism evidence="3 4">
    <name type="scientific">Puccinia coronata f. sp. avenae</name>
    <dbReference type="NCBI Taxonomy" id="200324"/>
    <lineage>
        <taxon>Eukaryota</taxon>
        <taxon>Fungi</taxon>
        <taxon>Dikarya</taxon>
        <taxon>Basidiomycota</taxon>
        <taxon>Pucciniomycotina</taxon>
        <taxon>Pucciniomycetes</taxon>
        <taxon>Pucciniales</taxon>
        <taxon>Pucciniaceae</taxon>
        <taxon>Puccinia</taxon>
    </lineage>
</organism>
<evidence type="ECO:0000313" key="4">
    <source>
        <dbReference type="Proteomes" id="UP000235392"/>
    </source>
</evidence>
<evidence type="ECO:0000313" key="3">
    <source>
        <dbReference type="EMBL" id="PLW51133.1"/>
    </source>
</evidence>
<feature type="domain" description="Tet-like 2OG-Fe(II) oxygenase" evidence="2">
    <location>
        <begin position="106"/>
        <end position="245"/>
    </location>
</feature>
<evidence type="ECO:0000259" key="2">
    <source>
        <dbReference type="Pfam" id="PF20515"/>
    </source>
</evidence>
<reference evidence="3 4" key="1">
    <citation type="submission" date="2017-11" db="EMBL/GenBank/DDBJ databases">
        <title>De novo assembly and phasing of dikaryotic genomes from two isolates of Puccinia coronata f. sp. avenae, the causal agent of oat crown rust.</title>
        <authorList>
            <person name="Miller M.E."/>
            <person name="Zhang Y."/>
            <person name="Omidvar V."/>
            <person name="Sperschneider J."/>
            <person name="Schwessinger B."/>
            <person name="Raley C."/>
            <person name="Palmer J.M."/>
            <person name="Garnica D."/>
            <person name="Upadhyaya N."/>
            <person name="Rathjen J."/>
            <person name="Taylor J.M."/>
            <person name="Park R.F."/>
            <person name="Dodds P.N."/>
            <person name="Hirsch C.D."/>
            <person name="Kianian S.F."/>
            <person name="Figueroa M."/>
        </authorList>
    </citation>
    <scope>NUCLEOTIDE SEQUENCE [LARGE SCALE GENOMIC DNA]</scope>
    <source>
        <strain evidence="3">12SD80</strain>
    </source>
</reference>
<accession>A0A2N5VMA6</accession>
<evidence type="ECO:0000256" key="1">
    <source>
        <dbReference type="SAM" id="MobiDB-lite"/>
    </source>
</evidence>
<dbReference type="Proteomes" id="UP000235392">
    <property type="component" value="Unassembled WGS sequence"/>
</dbReference>
<comment type="caution">
    <text evidence="3">The sequence shown here is derived from an EMBL/GenBank/DDBJ whole genome shotgun (WGS) entry which is preliminary data.</text>
</comment>
<gene>
    <name evidence="3" type="ORF">PCASD_02511</name>
</gene>
<sequence>MAPFVASGSLAVLPPHAPVSAVEEDPHNNEEVMDQDDNQPKEDTQKPHLYYVPPSCQDNPRKDKLFTAQETLDEHYHHLSFGTCTIAPRNQVAFCKVQWIPFDSIWRKSLDPDQSVGCFCLVGKMKNAMKRAPYNPISEAAGIQEASDFISLQLQKFAPGVFESCRQLLIDSRFPSMAHMEYPSPYTKNDFTSFLTFTMHNFYNKPHMDSDVNDWTLVIWIPIFNPLTRTEADPVMADEGFDILGVEGILVLGFLAKCLNPCLMLFTLT</sequence>
<feature type="region of interest" description="Disordered" evidence="1">
    <location>
        <begin position="16"/>
        <end position="53"/>
    </location>
</feature>
<dbReference type="EMBL" id="PGCI01000007">
    <property type="protein sequence ID" value="PLW51133.1"/>
    <property type="molecule type" value="Genomic_DNA"/>
</dbReference>
<dbReference type="AlphaFoldDB" id="A0A2N5VMA6"/>
<dbReference type="Pfam" id="PF20515">
    <property type="entry name" value="2OG-FeII_Oxy_6"/>
    <property type="match status" value="1"/>
</dbReference>
<dbReference type="InterPro" id="IPR046798">
    <property type="entry name" value="2OG-FeII_Oxy_6"/>
</dbReference>